<dbReference type="Gene3D" id="1.10.12.10">
    <property type="entry name" value="Lyase 2-enoyl-coa Hydratase, Chain A, domain 2"/>
    <property type="match status" value="1"/>
</dbReference>
<gene>
    <name evidence="2" type="ORF">HNQ70_002786</name>
</gene>
<dbReference type="RefSeq" id="WP_183968594.1">
    <property type="nucleotide sequence ID" value="NZ_BAABEW010000012.1"/>
</dbReference>
<comment type="similarity">
    <text evidence="1">Belongs to the enoyl-CoA hydratase/isomerase family.</text>
</comment>
<organism evidence="2 3">
    <name type="scientific">Quisquiliibacterium transsilvanicum</name>
    <dbReference type="NCBI Taxonomy" id="1549638"/>
    <lineage>
        <taxon>Bacteria</taxon>
        <taxon>Pseudomonadati</taxon>
        <taxon>Pseudomonadota</taxon>
        <taxon>Betaproteobacteria</taxon>
        <taxon>Burkholderiales</taxon>
        <taxon>Burkholderiaceae</taxon>
        <taxon>Quisquiliibacterium</taxon>
    </lineage>
</organism>
<dbReference type="InterPro" id="IPR051683">
    <property type="entry name" value="Enoyl-CoA_Hydratase/Isomerase"/>
</dbReference>
<dbReference type="InterPro" id="IPR014748">
    <property type="entry name" value="Enoyl-CoA_hydra_C"/>
</dbReference>
<keyword evidence="2" id="KW-0413">Isomerase</keyword>
<dbReference type="Pfam" id="PF00378">
    <property type="entry name" value="ECH_1"/>
    <property type="match status" value="1"/>
</dbReference>
<keyword evidence="3" id="KW-1185">Reference proteome</keyword>
<dbReference type="SUPFAM" id="SSF52096">
    <property type="entry name" value="ClpP/crotonase"/>
    <property type="match status" value="1"/>
</dbReference>
<dbReference type="InterPro" id="IPR001753">
    <property type="entry name" value="Enoyl-CoA_hydra/iso"/>
</dbReference>
<dbReference type="CDD" id="cd06558">
    <property type="entry name" value="crotonase-like"/>
    <property type="match status" value="1"/>
</dbReference>
<dbReference type="EMBL" id="JACHGB010000005">
    <property type="protein sequence ID" value="MBB5272763.1"/>
    <property type="molecule type" value="Genomic_DNA"/>
</dbReference>
<reference evidence="2 3" key="1">
    <citation type="submission" date="2020-08" db="EMBL/GenBank/DDBJ databases">
        <title>Genomic Encyclopedia of Type Strains, Phase IV (KMG-IV): sequencing the most valuable type-strain genomes for metagenomic binning, comparative biology and taxonomic classification.</title>
        <authorList>
            <person name="Goeker M."/>
        </authorList>
    </citation>
    <scope>NUCLEOTIDE SEQUENCE [LARGE SCALE GENOMIC DNA]</scope>
    <source>
        <strain evidence="2 3">DSM 29781</strain>
    </source>
</reference>
<proteinExistence type="inferred from homology"/>
<dbReference type="AlphaFoldDB" id="A0A7W8HIW3"/>
<dbReference type="Gene3D" id="3.90.226.10">
    <property type="entry name" value="2-enoyl-CoA Hydratase, Chain A, domain 1"/>
    <property type="match status" value="1"/>
</dbReference>
<accession>A0A7W8HIW3</accession>
<evidence type="ECO:0000256" key="1">
    <source>
        <dbReference type="ARBA" id="ARBA00005254"/>
    </source>
</evidence>
<evidence type="ECO:0000313" key="2">
    <source>
        <dbReference type="EMBL" id="MBB5272763.1"/>
    </source>
</evidence>
<dbReference type="EC" id="5.3.3.18" evidence="2"/>
<dbReference type="Proteomes" id="UP000532440">
    <property type="component" value="Unassembled WGS sequence"/>
</dbReference>
<dbReference type="PANTHER" id="PTHR42964:SF1">
    <property type="entry name" value="POLYKETIDE BIOSYNTHESIS ENOYL-COA HYDRATASE PKSH-RELATED"/>
    <property type="match status" value="1"/>
</dbReference>
<protein>
    <submittedName>
        <fullName evidence="2">2-(1,2-epoxy-1,2-dihydrophenyl)acetyl-CoA isomerase</fullName>
        <ecNumber evidence="2">5.3.3.18</ecNumber>
    </submittedName>
</protein>
<name>A0A7W8HIW3_9BURK</name>
<dbReference type="InterPro" id="IPR029045">
    <property type="entry name" value="ClpP/crotonase-like_dom_sf"/>
</dbReference>
<dbReference type="GO" id="GO:0016853">
    <property type="term" value="F:isomerase activity"/>
    <property type="evidence" value="ECO:0007669"/>
    <property type="project" value="UniProtKB-KW"/>
</dbReference>
<comment type="caution">
    <text evidence="2">The sequence shown here is derived from an EMBL/GenBank/DDBJ whole genome shotgun (WGS) entry which is preliminary data.</text>
</comment>
<sequence length="281" mass="29420">MHKADETQPGPGAPLTLVVERGIATVTLDNAAARNAIDQRSSNALIDAIDRIADDPSVRVVLIRANGPMFCPGASMAFLAPDLSGMAARIDALLTALNPALAKLRTLDVVVVTAVHGAVAGGGLGYLNMADIVVAAQGTKFSLAYSRIGATPDLGATWYLPRLLGERRALELLILSDGFDADRAQALGLVNLVFPDAAFDAETEKLVERLRTGATGSFAAIKRLVRQSHGNTLAEQLDAERREIVTAACGSEFGEGVRAFADRRAPSFVPIGASDSTGDES</sequence>
<dbReference type="PANTHER" id="PTHR42964">
    <property type="entry name" value="ENOYL-COA HYDRATASE"/>
    <property type="match status" value="1"/>
</dbReference>
<evidence type="ECO:0000313" key="3">
    <source>
        <dbReference type="Proteomes" id="UP000532440"/>
    </source>
</evidence>